<dbReference type="PANTHER" id="PTHR45868:SF74">
    <property type="entry name" value="HEAVY METAL-ASSOCIATED ISOPRENYLATED PLANT PROTEIN 33"/>
    <property type="match status" value="1"/>
</dbReference>
<organism evidence="7 8">
    <name type="scientific">Cephalotus follicularis</name>
    <name type="common">Albany pitcher plant</name>
    <dbReference type="NCBI Taxonomy" id="3775"/>
    <lineage>
        <taxon>Eukaryota</taxon>
        <taxon>Viridiplantae</taxon>
        <taxon>Streptophyta</taxon>
        <taxon>Embryophyta</taxon>
        <taxon>Tracheophyta</taxon>
        <taxon>Spermatophyta</taxon>
        <taxon>Magnoliopsida</taxon>
        <taxon>eudicotyledons</taxon>
        <taxon>Gunneridae</taxon>
        <taxon>Pentapetalae</taxon>
        <taxon>rosids</taxon>
        <taxon>fabids</taxon>
        <taxon>Oxalidales</taxon>
        <taxon>Cephalotaceae</taxon>
        <taxon>Cephalotus</taxon>
    </lineage>
</organism>
<evidence type="ECO:0000256" key="1">
    <source>
        <dbReference type="ARBA" id="ARBA00022481"/>
    </source>
</evidence>
<dbReference type="InParanoid" id="A0A1Q3C6B6"/>
<dbReference type="SUPFAM" id="SSF55008">
    <property type="entry name" value="HMA, heavy metal-associated domain"/>
    <property type="match status" value="1"/>
</dbReference>
<dbReference type="Proteomes" id="UP000187406">
    <property type="component" value="Unassembled WGS sequence"/>
</dbReference>
<dbReference type="PROSITE" id="PS50846">
    <property type="entry name" value="HMA_2"/>
    <property type="match status" value="1"/>
</dbReference>
<dbReference type="Gene3D" id="3.30.70.100">
    <property type="match status" value="1"/>
</dbReference>
<dbReference type="CDD" id="cd00371">
    <property type="entry name" value="HMA"/>
    <property type="match status" value="1"/>
</dbReference>
<dbReference type="InterPro" id="IPR036163">
    <property type="entry name" value="HMA_dom_sf"/>
</dbReference>
<evidence type="ECO:0000256" key="5">
    <source>
        <dbReference type="ARBA" id="ARBA00024045"/>
    </source>
</evidence>
<gene>
    <name evidence="7" type="ORF">CFOL_v3_19302</name>
</gene>
<keyword evidence="3" id="KW-0449">Lipoprotein</keyword>
<keyword evidence="2" id="KW-0479">Metal-binding</keyword>
<comment type="similarity">
    <text evidence="5">Belongs to the HIPP family.</text>
</comment>
<name>A0A1Q3C6B6_CEPFO</name>
<evidence type="ECO:0000256" key="2">
    <source>
        <dbReference type="ARBA" id="ARBA00022723"/>
    </source>
</evidence>
<evidence type="ECO:0000313" key="7">
    <source>
        <dbReference type="EMBL" id="GAV75826.1"/>
    </source>
</evidence>
<evidence type="ECO:0000259" key="6">
    <source>
        <dbReference type="PROSITE" id="PS50846"/>
    </source>
</evidence>
<feature type="domain" description="HMA" evidence="6">
    <location>
        <begin position="10"/>
        <end position="73"/>
    </location>
</feature>
<dbReference type="InterPro" id="IPR006121">
    <property type="entry name" value="HMA_dom"/>
</dbReference>
<dbReference type="OrthoDB" id="689350at2759"/>
<keyword evidence="1" id="KW-0488">Methylation</keyword>
<reference evidence="8" key="1">
    <citation type="submission" date="2016-04" db="EMBL/GenBank/DDBJ databases">
        <title>Cephalotus genome sequencing.</title>
        <authorList>
            <person name="Fukushima K."/>
            <person name="Hasebe M."/>
            <person name="Fang X."/>
        </authorList>
    </citation>
    <scope>NUCLEOTIDE SEQUENCE [LARGE SCALE GENOMIC DNA]</scope>
    <source>
        <strain evidence="8">cv. St1</strain>
    </source>
</reference>
<dbReference type="EMBL" id="BDDD01001421">
    <property type="protein sequence ID" value="GAV75826.1"/>
    <property type="molecule type" value="Genomic_DNA"/>
</dbReference>
<dbReference type="PANTHER" id="PTHR45868">
    <property type="entry name" value="HEAVY METAL-ASSOCIATED ISOPRENYLATED PLANT PROTEIN 33-RELATED"/>
    <property type="match status" value="1"/>
</dbReference>
<evidence type="ECO:0000313" key="8">
    <source>
        <dbReference type="Proteomes" id="UP000187406"/>
    </source>
</evidence>
<evidence type="ECO:0000256" key="4">
    <source>
        <dbReference type="ARBA" id="ARBA00023289"/>
    </source>
</evidence>
<accession>A0A1Q3C6B6</accession>
<proteinExistence type="inferred from homology"/>
<sequence>MLSEYELLNIETHVLKMNINCLGCQKKVKKLLRKIEGVHSVNIDAEHQVVIVSGRVDPSVLINKLMKSGKHAELWSASFNHKLNHERDDFIKGVKRNEGQYLINDLNSTKTQHMIPTYFESETEDYSSLGNYLNQNVGMKAVTGEVDQNFIALTDMEIGQKYWDIDTFASNSKLEYNIATMMGGAGFQGNHAGYIGLGGHEIKGLQDYLARMPTYDYDYQPFMQKNMEQEFHHIDYSTKMPTYDYGLLPSMMMNNFQQGNHYNYPPTEMVNIYMHDRHPNGNTKVNGNMWIHQPHYGFGSAQQAYY</sequence>
<dbReference type="GO" id="GO:0046872">
    <property type="term" value="F:metal ion binding"/>
    <property type="evidence" value="ECO:0007669"/>
    <property type="project" value="UniProtKB-KW"/>
</dbReference>
<keyword evidence="8" id="KW-1185">Reference proteome</keyword>
<dbReference type="Pfam" id="PF00403">
    <property type="entry name" value="HMA"/>
    <property type="match status" value="1"/>
</dbReference>
<keyword evidence="4" id="KW-0636">Prenylation</keyword>
<evidence type="ECO:0000256" key="3">
    <source>
        <dbReference type="ARBA" id="ARBA00023288"/>
    </source>
</evidence>
<protein>
    <submittedName>
        <fullName evidence="7">HMA domain-containing protein</fullName>
    </submittedName>
</protein>
<comment type="caution">
    <text evidence="7">The sequence shown here is derived from an EMBL/GenBank/DDBJ whole genome shotgun (WGS) entry which is preliminary data.</text>
</comment>
<dbReference type="STRING" id="3775.A0A1Q3C6B6"/>
<dbReference type="AlphaFoldDB" id="A0A1Q3C6B6"/>